<dbReference type="SUPFAM" id="SSF56672">
    <property type="entry name" value="DNA/RNA polymerases"/>
    <property type="match status" value="1"/>
</dbReference>
<keyword evidence="3" id="KW-1185">Reference proteome</keyword>
<dbReference type="InterPro" id="IPR041577">
    <property type="entry name" value="RT_RNaseH_2"/>
</dbReference>
<organism evidence="2 3">
    <name type="scientific">Clarias magur</name>
    <name type="common">Asian catfish</name>
    <name type="synonym">Macropteronotus magur</name>
    <dbReference type="NCBI Taxonomy" id="1594786"/>
    <lineage>
        <taxon>Eukaryota</taxon>
        <taxon>Metazoa</taxon>
        <taxon>Chordata</taxon>
        <taxon>Craniata</taxon>
        <taxon>Vertebrata</taxon>
        <taxon>Euteleostomi</taxon>
        <taxon>Actinopterygii</taxon>
        <taxon>Neopterygii</taxon>
        <taxon>Teleostei</taxon>
        <taxon>Ostariophysi</taxon>
        <taxon>Siluriformes</taxon>
        <taxon>Clariidae</taxon>
        <taxon>Clarias</taxon>
    </lineage>
</organism>
<reference evidence="2" key="1">
    <citation type="submission" date="2020-07" db="EMBL/GenBank/DDBJ databases">
        <title>Clarias magur genome sequencing, assembly and annotation.</title>
        <authorList>
            <person name="Kushwaha B."/>
            <person name="Kumar R."/>
            <person name="Das P."/>
            <person name="Joshi C.G."/>
            <person name="Kumar D."/>
            <person name="Nagpure N.S."/>
            <person name="Pandey M."/>
            <person name="Agarwal S."/>
            <person name="Srivastava S."/>
            <person name="Singh M."/>
            <person name="Sahoo L."/>
            <person name="Jayasankar P."/>
            <person name="Meher P.K."/>
            <person name="Koringa P.G."/>
            <person name="Iquebal M.A."/>
            <person name="Das S.P."/>
            <person name="Bit A."/>
            <person name="Patnaik S."/>
            <person name="Patel N."/>
            <person name="Shah T.M."/>
            <person name="Hinsu A."/>
            <person name="Jena J.K."/>
        </authorList>
    </citation>
    <scope>NUCLEOTIDE SEQUENCE</scope>
    <source>
        <strain evidence="2">CIFAMagur01</strain>
        <tissue evidence="2">Testis</tissue>
    </source>
</reference>
<dbReference type="Pfam" id="PF17919">
    <property type="entry name" value="RT_RNaseH_2"/>
    <property type="match status" value="1"/>
</dbReference>
<evidence type="ECO:0000313" key="2">
    <source>
        <dbReference type="EMBL" id="KAF5902012.1"/>
    </source>
</evidence>
<dbReference type="OrthoDB" id="6420055at2759"/>
<sequence>LLKKEKVCWAIKEERAFQQLKAHLRISPFLPNPDFDCTFLVHMDASKTMSR</sequence>
<dbReference type="AlphaFoldDB" id="A0A8J4X2L5"/>
<protein>
    <submittedName>
        <fullName evidence="2">Glyceraldehyde-3-phosphate dehydrogenase</fullName>
    </submittedName>
</protein>
<name>A0A8J4X2L5_CLAMG</name>
<dbReference type="Proteomes" id="UP000727407">
    <property type="component" value="Unassembled WGS sequence"/>
</dbReference>
<accession>A0A8J4X2L5</accession>
<dbReference type="InterPro" id="IPR043502">
    <property type="entry name" value="DNA/RNA_pol_sf"/>
</dbReference>
<dbReference type="EMBL" id="QNUK01000099">
    <property type="protein sequence ID" value="KAF5902012.1"/>
    <property type="molecule type" value="Genomic_DNA"/>
</dbReference>
<comment type="caution">
    <text evidence="2">The sequence shown here is derived from an EMBL/GenBank/DDBJ whole genome shotgun (WGS) entry which is preliminary data.</text>
</comment>
<evidence type="ECO:0000313" key="3">
    <source>
        <dbReference type="Proteomes" id="UP000727407"/>
    </source>
</evidence>
<gene>
    <name evidence="2" type="ORF">DAT39_008278</name>
</gene>
<proteinExistence type="predicted"/>
<evidence type="ECO:0000259" key="1">
    <source>
        <dbReference type="Pfam" id="PF17919"/>
    </source>
</evidence>
<feature type="non-terminal residue" evidence="2">
    <location>
        <position position="1"/>
    </location>
</feature>
<feature type="domain" description="Reverse transcriptase/retrotransposon-derived protein RNase H-like" evidence="1">
    <location>
        <begin position="9"/>
        <end position="48"/>
    </location>
</feature>
<feature type="non-terminal residue" evidence="2">
    <location>
        <position position="51"/>
    </location>
</feature>